<evidence type="ECO:0000313" key="1">
    <source>
        <dbReference type="EMBL" id="CUX65472.1"/>
    </source>
</evidence>
<dbReference type="EMBL" id="FBWC01000036">
    <property type="protein sequence ID" value="CUX65472.1"/>
    <property type="molecule type" value="Genomic_DNA"/>
</dbReference>
<name>A0A1S7SB40_AGRTU</name>
<dbReference type="Proteomes" id="UP000191897">
    <property type="component" value="Unassembled WGS sequence"/>
</dbReference>
<gene>
    <name evidence="1" type="ORF">AGR4C_pa50027</name>
</gene>
<accession>A0A1S7SB40</accession>
<evidence type="ECO:0000313" key="2">
    <source>
        <dbReference type="Proteomes" id="UP000191897"/>
    </source>
</evidence>
<reference evidence="1 2" key="1">
    <citation type="submission" date="2016-01" db="EMBL/GenBank/DDBJ databases">
        <authorList>
            <person name="Oliw E.H."/>
        </authorList>
    </citation>
    <scope>NUCLEOTIDE SEQUENCE [LARGE SCALE GENOMIC DNA]</scope>
    <source>
        <strain evidence="1 2">Kerr 14</strain>
    </source>
</reference>
<dbReference type="AlphaFoldDB" id="A0A1S7SB40"/>
<organism evidence="1 2">
    <name type="scientific">Agrobacterium tumefaciens str. Kerr 14</name>
    <dbReference type="NCBI Taxonomy" id="1183424"/>
    <lineage>
        <taxon>Bacteria</taxon>
        <taxon>Pseudomonadati</taxon>
        <taxon>Pseudomonadota</taxon>
        <taxon>Alphaproteobacteria</taxon>
        <taxon>Hyphomicrobiales</taxon>
        <taxon>Rhizobiaceae</taxon>
        <taxon>Rhizobium/Agrobacterium group</taxon>
        <taxon>Agrobacterium</taxon>
        <taxon>Agrobacterium tumefaciens complex</taxon>
    </lineage>
</organism>
<proteinExistence type="predicted"/>
<sequence length="129" mass="13792">MLRNVADGTGFGGRSITGQRLASGRALSAKTNGWHIEPLHDSEAARVKTDWLSFVGESHELVGARGRGRIYCDVGLSGLKVLMKVRKTGNRCGGLFGEVKAWGSIAGCGGVWSMARWQSLAATSWCPSR</sequence>
<protein>
    <submittedName>
        <fullName evidence="1">Uncharacterized protein</fullName>
    </submittedName>
</protein>